<dbReference type="GO" id="GO:0032259">
    <property type="term" value="P:methylation"/>
    <property type="evidence" value="ECO:0007669"/>
    <property type="project" value="UniProtKB-KW"/>
</dbReference>
<accession>A0A918XRA5</accession>
<dbReference type="AlphaFoldDB" id="A0A918XRA5"/>
<reference evidence="1" key="2">
    <citation type="submission" date="2020-09" db="EMBL/GenBank/DDBJ databases">
        <authorList>
            <person name="Sun Q."/>
            <person name="Kim S."/>
        </authorList>
    </citation>
    <scope>NUCLEOTIDE SEQUENCE</scope>
    <source>
        <strain evidence="1">KCTC 42651</strain>
    </source>
</reference>
<sequence>MSSRRPPLAERVALPRPETQGDGALYRSFLDWDWRVRGRKLQKWHHYFDVYERHLSRFRGTDCHLLEFGVMDGGSLFMWREFLGPGARITAVDIDPRTLQFNGLLPDVTVVTGDQADQAVLDRIVAEHGPFDIAIDDGGHTARQQINTFNGIYASVAADGVYICEDTHTSYWPEYQDAGPQTTMIEHAKKLVDEMHSVYRAAKPSRFSVPMAERQGDIAVSRFAASTYSIQFYDSMIVFEKRPRAEPWSEFR</sequence>
<dbReference type="Gene3D" id="3.40.50.150">
    <property type="entry name" value="Vaccinia Virus protein VP39"/>
    <property type="match status" value="1"/>
</dbReference>
<keyword evidence="2" id="KW-1185">Reference proteome</keyword>
<dbReference type="SUPFAM" id="SSF53335">
    <property type="entry name" value="S-adenosyl-L-methionine-dependent methyltransferases"/>
    <property type="match status" value="1"/>
</dbReference>
<gene>
    <name evidence="1" type="ORF">GCM10017083_15730</name>
</gene>
<dbReference type="Proteomes" id="UP000630353">
    <property type="component" value="Unassembled WGS sequence"/>
</dbReference>
<protein>
    <submittedName>
        <fullName evidence="1">Methyltransferase</fullName>
    </submittedName>
</protein>
<keyword evidence="1" id="KW-0489">Methyltransferase</keyword>
<comment type="caution">
    <text evidence="1">The sequence shown here is derived from an EMBL/GenBank/DDBJ whole genome shotgun (WGS) entry which is preliminary data.</text>
</comment>
<dbReference type="Pfam" id="PF13578">
    <property type="entry name" value="Methyltransf_24"/>
    <property type="match status" value="1"/>
</dbReference>
<dbReference type="GO" id="GO:0008168">
    <property type="term" value="F:methyltransferase activity"/>
    <property type="evidence" value="ECO:0007669"/>
    <property type="project" value="UniProtKB-KW"/>
</dbReference>
<dbReference type="RefSeq" id="WP_189988394.1">
    <property type="nucleotide sequence ID" value="NZ_BMZS01000003.1"/>
</dbReference>
<organism evidence="1 2">
    <name type="scientific">Thalassobaculum fulvum</name>
    <dbReference type="NCBI Taxonomy" id="1633335"/>
    <lineage>
        <taxon>Bacteria</taxon>
        <taxon>Pseudomonadati</taxon>
        <taxon>Pseudomonadota</taxon>
        <taxon>Alphaproteobacteria</taxon>
        <taxon>Rhodospirillales</taxon>
        <taxon>Thalassobaculaceae</taxon>
        <taxon>Thalassobaculum</taxon>
    </lineage>
</organism>
<dbReference type="InterPro" id="IPR029063">
    <property type="entry name" value="SAM-dependent_MTases_sf"/>
</dbReference>
<dbReference type="EMBL" id="BMZS01000003">
    <property type="protein sequence ID" value="GHD46528.1"/>
    <property type="molecule type" value="Genomic_DNA"/>
</dbReference>
<evidence type="ECO:0000313" key="1">
    <source>
        <dbReference type="EMBL" id="GHD46528.1"/>
    </source>
</evidence>
<keyword evidence="1" id="KW-0808">Transferase</keyword>
<reference evidence="1" key="1">
    <citation type="journal article" date="2014" name="Int. J. Syst. Evol. Microbiol.">
        <title>Complete genome sequence of Corynebacterium casei LMG S-19264T (=DSM 44701T), isolated from a smear-ripened cheese.</title>
        <authorList>
            <consortium name="US DOE Joint Genome Institute (JGI-PGF)"/>
            <person name="Walter F."/>
            <person name="Albersmeier A."/>
            <person name="Kalinowski J."/>
            <person name="Ruckert C."/>
        </authorList>
    </citation>
    <scope>NUCLEOTIDE SEQUENCE</scope>
    <source>
        <strain evidence="1">KCTC 42651</strain>
    </source>
</reference>
<proteinExistence type="predicted"/>
<evidence type="ECO:0000313" key="2">
    <source>
        <dbReference type="Proteomes" id="UP000630353"/>
    </source>
</evidence>
<name>A0A918XRA5_9PROT</name>